<name>A0A4R3NBI1_9GAMM</name>
<sequence>MSFWLTLLAYQATWFVAVIGAGHGLWWPGVAAAALFAAWRLAMSPQRALELRLVLAALALGLVLETLWVRSGLLEYHAGWPWLDAPGWILALWLAFALTVLPLLGYLQRHLGLAALLGAIGGPLAYWGAARGWGVARFPDPAWHGLLALGAGWALAMPLLAWLARRGLQARNTMGGVACT</sequence>
<accession>A0A4R3NBI1</accession>
<organism evidence="2 3">
    <name type="scientific">Thermomonas haemolytica</name>
    <dbReference type="NCBI Taxonomy" id="141949"/>
    <lineage>
        <taxon>Bacteria</taxon>
        <taxon>Pseudomonadati</taxon>
        <taxon>Pseudomonadota</taxon>
        <taxon>Gammaproteobacteria</taxon>
        <taxon>Lysobacterales</taxon>
        <taxon>Lysobacteraceae</taxon>
        <taxon>Thermomonas</taxon>
    </lineage>
</organism>
<dbReference type="Proteomes" id="UP000295414">
    <property type="component" value="Unassembled WGS sequence"/>
</dbReference>
<dbReference type="EMBL" id="SMAP01000001">
    <property type="protein sequence ID" value="TCT25746.1"/>
    <property type="molecule type" value="Genomic_DNA"/>
</dbReference>
<feature type="transmembrane region" description="Helical" evidence="1">
    <location>
        <begin position="85"/>
        <end position="104"/>
    </location>
</feature>
<dbReference type="Pfam" id="PF11086">
    <property type="entry name" value="DUF2878"/>
    <property type="match status" value="1"/>
</dbReference>
<protein>
    <submittedName>
        <fullName evidence="2">Uncharacterized protein DUF2878</fullName>
    </submittedName>
</protein>
<dbReference type="RefSeq" id="WP_114958887.1">
    <property type="nucleotide sequence ID" value="NZ_MSZW01000013.1"/>
</dbReference>
<reference evidence="2 3" key="1">
    <citation type="submission" date="2019-03" db="EMBL/GenBank/DDBJ databases">
        <title>Genomic Encyclopedia of Type Strains, Phase IV (KMG-IV): sequencing the most valuable type-strain genomes for metagenomic binning, comparative biology and taxonomic classification.</title>
        <authorList>
            <person name="Goeker M."/>
        </authorList>
    </citation>
    <scope>NUCLEOTIDE SEQUENCE [LARGE SCALE GENOMIC DNA]</scope>
    <source>
        <strain evidence="2 3">DSM 13605</strain>
    </source>
</reference>
<proteinExistence type="predicted"/>
<keyword evidence="3" id="KW-1185">Reference proteome</keyword>
<comment type="caution">
    <text evidence="2">The sequence shown here is derived from an EMBL/GenBank/DDBJ whole genome shotgun (WGS) entry which is preliminary data.</text>
</comment>
<feature type="transmembrane region" description="Helical" evidence="1">
    <location>
        <begin position="12"/>
        <end position="39"/>
    </location>
</feature>
<feature type="transmembrane region" description="Helical" evidence="1">
    <location>
        <begin position="51"/>
        <end position="73"/>
    </location>
</feature>
<evidence type="ECO:0000313" key="2">
    <source>
        <dbReference type="EMBL" id="TCT25746.1"/>
    </source>
</evidence>
<keyword evidence="1" id="KW-0472">Membrane</keyword>
<dbReference type="OrthoDB" id="288800at2"/>
<keyword evidence="1" id="KW-0812">Transmembrane</keyword>
<dbReference type="AlphaFoldDB" id="A0A4R3NBI1"/>
<evidence type="ECO:0000313" key="3">
    <source>
        <dbReference type="Proteomes" id="UP000295414"/>
    </source>
</evidence>
<evidence type="ECO:0000256" key="1">
    <source>
        <dbReference type="SAM" id="Phobius"/>
    </source>
</evidence>
<gene>
    <name evidence="2" type="ORF">EDC34_10170</name>
</gene>
<keyword evidence="1" id="KW-1133">Transmembrane helix</keyword>
<dbReference type="InterPro" id="IPR021306">
    <property type="entry name" value="DUF2878"/>
</dbReference>
<feature type="transmembrane region" description="Helical" evidence="1">
    <location>
        <begin position="111"/>
        <end position="130"/>
    </location>
</feature>
<feature type="transmembrane region" description="Helical" evidence="1">
    <location>
        <begin position="142"/>
        <end position="164"/>
    </location>
</feature>